<comment type="caution">
    <text evidence="1">The sequence shown here is derived from an EMBL/GenBank/DDBJ whole genome shotgun (WGS) entry which is preliminary data.</text>
</comment>
<protein>
    <submittedName>
        <fullName evidence="1">Uncharacterized protein</fullName>
    </submittedName>
</protein>
<organism evidence="1 2">
    <name type="scientific">Eumeta variegata</name>
    <name type="common">Bagworm moth</name>
    <name type="synonym">Eumeta japonica</name>
    <dbReference type="NCBI Taxonomy" id="151549"/>
    <lineage>
        <taxon>Eukaryota</taxon>
        <taxon>Metazoa</taxon>
        <taxon>Ecdysozoa</taxon>
        <taxon>Arthropoda</taxon>
        <taxon>Hexapoda</taxon>
        <taxon>Insecta</taxon>
        <taxon>Pterygota</taxon>
        <taxon>Neoptera</taxon>
        <taxon>Endopterygota</taxon>
        <taxon>Lepidoptera</taxon>
        <taxon>Glossata</taxon>
        <taxon>Ditrysia</taxon>
        <taxon>Tineoidea</taxon>
        <taxon>Psychidae</taxon>
        <taxon>Oiketicinae</taxon>
        <taxon>Eumeta</taxon>
    </lineage>
</organism>
<accession>A0A4C1V8P9</accession>
<evidence type="ECO:0000313" key="2">
    <source>
        <dbReference type="Proteomes" id="UP000299102"/>
    </source>
</evidence>
<reference evidence="1 2" key="1">
    <citation type="journal article" date="2019" name="Commun. Biol.">
        <title>The bagworm genome reveals a unique fibroin gene that provides high tensile strength.</title>
        <authorList>
            <person name="Kono N."/>
            <person name="Nakamura H."/>
            <person name="Ohtoshi R."/>
            <person name="Tomita M."/>
            <person name="Numata K."/>
            <person name="Arakawa K."/>
        </authorList>
    </citation>
    <scope>NUCLEOTIDE SEQUENCE [LARGE SCALE GENOMIC DNA]</scope>
</reference>
<dbReference type="EMBL" id="BGZK01000296">
    <property type="protein sequence ID" value="GBP34896.1"/>
    <property type="molecule type" value="Genomic_DNA"/>
</dbReference>
<proteinExistence type="predicted"/>
<name>A0A4C1V8P9_EUMVA</name>
<gene>
    <name evidence="1" type="ORF">EVAR_26485_1</name>
</gene>
<sequence length="101" mass="11280">MVPLSGNTITILAAGVRPSYALCAIFCYVEKKNCNDLPSAVFPINYRGNVQEKTLFHPKRPMARRMSLTQIVSQINVITVELAEPVINSGKGWRFIMKSQP</sequence>
<keyword evidence="2" id="KW-1185">Reference proteome</keyword>
<evidence type="ECO:0000313" key="1">
    <source>
        <dbReference type="EMBL" id="GBP34896.1"/>
    </source>
</evidence>
<dbReference type="Proteomes" id="UP000299102">
    <property type="component" value="Unassembled WGS sequence"/>
</dbReference>
<dbReference type="AlphaFoldDB" id="A0A4C1V8P9"/>